<reference evidence="2 4" key="1">
    <citation type="submission" date="2022-11" db="EMBL/GenBank/DDBJ databases">
        <title>Mucor velutinosus strain NIH1002 WGS.</title>
        <authorList>
            <person name="Subramanian P."/>
            <person name="Mullikin J.C."/>
            <person name="Segre J.A."/>
            <person name="Zelazny A.M."/>
        </authorList>
    </citation>
    <scope>NUCLEOTIDE SEQUENCE [LARGE SCALE GENOMIC DNA]</scope>
    <source>
        <strain evidence="2 4">NIH1002</strain>
    </source>
</reference>
<keyword evidence="4" id="KW-1185">Reference proteome</keyword>
<proteinExistence type="predicted"/>
<dbReference type="AlphaFoldDB" id="A0AAN7DH39"/>
<dbReference type="RefSeq" id="XP_064681447.1">
    <property type="nucleotide sequence ID" value="XM_064821761.1"/>
</dbReference>
<evidence type="ECO:0000313" key="2">
    <source>
        <dbReference type="EMBL" id="KAK4514781.1"/>
    </source>
</evidence>
<feature type="region of interest" description="Disordered" evidence="1">
    <location>
        <begin position="1"/>
        <end position="116"/>
    </location>
</feature>
<dbReference type="EC" id="3.1.13.4" evidence="2"/>
<feature type="compositionally biased region" description="Basic and acidic residues" evidence="1">
    <location>
        <begin position="94"/>
        <end position="116"/>
    </location>
</feature>
<protein>
    <submittedName>
        <fullName evidence="2">Glucose-repressible alcohol dehydrogenase transcriptional effector</fullName>
        <ecNumber evidence="2">3.1.13.4</ecNumber>
    </submittedName>
</protein>
<dbReference type="EMBL" id="JASEJX010000015">
    <property type="protein sequence ID" value="KAK4514781.1"/>
    <property type="molecule type" value="Genomic_DNA"/>
</dbReference>
<feature type="compositionally biased region" description="Basic and acidic residues" evidence="1">
    <location>
        <begin position="48"/>
        <end position="63"/>
    </location>
</feature>
<sequence>MHQIQQTRKDQISSSSSSSTIEKLKNEHHQQRAGKDQRNYLPLITTTDRPEHKQLSEIDERTSIHHRWQTRKDQTSSSSNTSSKTISKHRQQHRQQDHQQYHKNPKNERHQRPGKD</sequence>
<dbReference type="Proteomes" id="UP001304243">
    <property type="component" value="Unassembled WGS sequence"/>
</dbReference>
<dbReference type="GeneID" id="89946086"/>
<comment type="caution">
    <text evidence="2">The sequence shown here is derived from an EMBL/GenBank/DDBJ whole genome shotgun (WGS) entry which is preliminary data.</text>
</comment>
<name>A0AAN7DH39_9FUNG</name>
<dbReference type="EMBL" id="JASEJX010000015">
    <property type="protein sequence ID" value="KAK4514791.1"/>
    <property type="molecule type" value="Genomic_DNA"/>
</dbReference>
<feature type="compositionally biased region" description="Basic and acidic residues" evidence="1">
    <location>
        <begin position="22"/>
        <end position="38"/>
    </location>
</feature>
<evidence type="ECO:0000313" key="4">
    <source>
        <dbReference type="Proteomes" id="UP001304243"/>
    </source>
</evidence>
<accession>A0AAN7DH39</accession>
<organism evidence="2 4">
    <name type="scientific">Mucor velutinosus</name>
    <dbReference type="NCBI Taxonomy" id="708070"/>
    <lineage>
        <taxon>Eukaryota</taxon>
        <taxon>Fungi</taxon>
        <taxon>Fungi incertae sedis</taxon>
        <taxon>Mucoromycota</taxon>
        <taxon>Mucoromycotina</taxon>
        <taxon>Mucoromycetes</taxon>
        <taxon>Mucorales</taxon>
        <taxon>Mucorineae</taxon>
        <taxon>Mucoraceae</taxon>
        <taxon>Mucor</taxon>
    </lineage>
</organism>
<dbReference type="GO" id="GO:0004535">
    <property type="term" value="F:poly(A)-specific ribonuclease activity"/>
    <property type="evidence" value="ECO:0007669"/>
    <property type="project" value="UniProtKB-EC"/>
</dbReference>
<evidence type="ECO:0000256" key="1">
    <source>
        <dbReference type="SAM" id="MobiDB-lite"/>
    </source>
</evidence>
<feature type="compositionally biased region" description="Low complexity" evidence="1">
    <location>
        <begin position="75"/>
        <end position="85"/>
    </location>
</feature>
<keyword evidence="2" id="KW-0378">Hydrolase</keyword>
<gene>
    <name evidence="2" type="primary">CCR4_1</name>
    <name evidence="2" type="ORF">ATC70_002384</name>
    <name evidence="3" type="ORF">ATC70_002396</name>
</gene>
<evidence type="ECO:0000313" key="3">
    <source>
        <dbReference type="EMBL" id="KAK4514791.1"/>
    </source>
</evidence>